<dbReference type="Gene3D" id="3.20.20.210">
    <property type="match status" value="1"/>
</dbReference>
<dbReference type="Proteomes" id="UP000009296">
    <property type="component" value="Chromosome"/>
</dbReference>
<reference evidence="5" key="1">
    <citation type="submission" date="2011-05" db="EMBL/GenBank/DDBJ databases">
        <title>Complete sequence of chromosome of Methanothermococcus okinawensis IH1.</title>
        <authorList>
            <consortium name="US DOE Joint Genome Institute"/>
            <person name="Lucas S."/>
            <person name="Han J."/>
            <person name="Lapidus A."/>
            <person name="Cheng J.-F."/>
            <person name="Goodwin L."/>
            <person name="Pitluck S."/>
            <person name="Peters L."/>
            <person name="Mikhailova N."/>
            <person name="Held B."/>
            <person name="Han C."/>
            <person name="Tapia R."/>
            <person name="Land M."/>
            <person name="Hauser L."/>
            <person name="Kyrpides N."/>
            <person name="Ivanova N."/>
            <person name="Pagani I."/>
            <person name="Sieprawska-Lupa M."/>
            <person name="Takai K."/>
            <person name="Miyazaki J."/>
            <person name="Whitman W."/>
            <person name="Woyke T."/>
        </authorList>
    </citation>
    <scope>NUCLEOTIDE SEQUENCE</scope>
    <source>
        <strain evidence="5">IH1</strain>
    </source>
</reference>
<dbReference type="NCBIfam" id="NF002119">
    <property type="entry name" value="PRK00957.1"/>
    <property type="match status" value="1"/>
</dbReference>
<dbReference type="AlphaFoldDB" id="F8AKD6"/>
<keyword evidence="2" id="KW-0479">Metal-binding</keyword>
<dbReference type="InterPro" id="IPR002629">
    <property type="entry name" value="Met_Synth_C/arc"/>
</dbReference>
<gene>
    <name evidence="5" type="ordered locus">Metok_0347</name>
</gene>
<dbReference type="GO" id="GO:0008270">
    <property type="term" value="F:zinc ion binding"/>
    <property type="evidence" value="ECO:0007669"/>
    <property type="project" value="InterPro"/>
</dbReference>
<sequence>MIKTVVGSYPVVIKEPESFLEKIKDKLGLFDKYKYAIEKAVMDQLNAGIDILSDGQVRGDMVEIFVSNLYGFEGKKVVNKIEYTQPITLKDIKFANAILNRNMGKNKNTKNNYKNNKHKRKSIKGILTGPCTIASSIRVENYYSDNKDESLIYDLANALKKEAEAIQNHVSMIQIDEPILSTGMYELDTAKRAIKRITENLKVPVAMHVCGNVSNIFEELNTFNIDILDHEFASNRKNLDILEFIDRKVGFGCINTKLKSVESVDEVKDLLNEGLEILNNNKSFIGLKGTTLDKLNNYVIIDPDCGMRLLPLDVAYNKLKNMVIASEEFENEVEMKK</sequence>
<evidence type="ECO:0000259" key="4">
    <source>
        <dbReference type="Pfam" id="PF01717"/>
    </source>
</evidence>
<comment type="cofactor">
    <cofactor evidence="1">
        <name>Zn(2+)</name>
        <dbReference type="ChEBI" id="CHEBI:29105"/>
    </cofactor>
</comment>
<dbReference type="HOGENOM" id="CLU_040013_3_2_2"/>
<accession>F8AKD6</accession>
<dbReference type="SUPFAM" id="SSF51726">
    <property type="entry name" value="UROD/MetE-like"/>
    <property type="match status" value="1"/>
</dbReference>
<dbReference type="KEGG" id="mok:Metok_0347"/>
<dbReference type="Pfam" id="PF01717">
    <property type="entry name" value="Meth_synt_2"/>
    <property type="match status" value="1"/>
</dbReference>
<dbReference type="InterPro" id="IPR038071">
    <property type="entry name" value="UROD/MetE-like_sf"/>
</dbReference>
<dbReference type="CDD" id="cd03311">
    <property type="entry name" value="CIMS_C_terminal_like"/>
    <property type="match status" value="1"/>
</dbReference>
<dbReference type="STRING" id="647113.Metok_0347"/>
<dbReference type="GO" id="GO:0009086">
    <property type="term" value="P:methionine biosynthetic process"/>
    <property type="evidence" value="ECO:0007669"/>
    <property type="project" value="InterPro"/>
</dbReference>
<evidence type="ECO:0000256" key="3">
    <source>
        <dbReference type="ARBA" id="ARBA00022833"/>
    </source>
</evidence>
<evidence type="ECO:0000313" key="6">
    <source>
        <dbReference type="Proteomes" id="UP000009296"/>
    </source>
</evidence>
<dbReference type="eggNOG" id="arCOG01876">
    <property type="taxonomic scope" value="Archaea"/>
</dbReference>
<name>F8AKD6_METOI</name>
<dbReference type="GO" id="GO:0003871">
    <property type="term" value="F:5-methyltetrahydropteroyltriglutamate-homocysteine S-methyltransferase activity"/>
    <property type="evidence" value="ECO:0007669"/>
    <property type="project" value="InterPro"/>
</dbReference>
<dbReference type="PANTHER" id="PTHR30519">
    <property type="entry name" value="5-METHYLTETRAHYDROPTEROYLTRIGLUTAMATE--HOMOCYSTEINE METHYLTRANSFERASE"/>
    <property type="match status" value="1"/>
</dbReference>
<keyword evidence="6" id="KW-1185">Reference proteome</keyword>
<dbReference type="OrthoDB" id="17656at2157"/>
<proteinExistence type="predicted"/>
<feature type="domain" description="Cobalamin-independent methionine synthase MetE C-terminal/archaeal" evidence="4">
    <location>
        <begin position="1"/>
        <end position="327"/>
    </location>
</feature>
<dbReference type="EMBL" id="CP002792">
    <property type="protein sequence ID" value="AEH06336.1"/>
    <property type="molecule type" value="Genomic_DNA"/>
</dbReference>
<evidence type="ECO:0000256" key="2">
    <source>
        <dbReference type="ARBA" id="ARBA00022723"/>
    </source>
</evidence>
<dbReference type="RefSeq" id="WP_013866522.1">
    <property type="nucleotide sequence ID" value="NC_015636.1"/>
</dbReference>
<evidence type="ECO:0000313" key="5">
    <source>
        <dbReference type="EMBL" id="AEH06336.1"/>
    </source>
</evidence>
<protein>
    <submittedName>
        <fullName evidence="5">Methionine synthase vitamin-B12 independent</fullName>
    </submittedName>
</protein>
<keyword evidence="3" id="KW-0862">Zinc</keyword>
<organism evidence="5 6">
    <name type="scientific">Methanothermococcus okinawensis (strain DSM 14208 / JCM 11175 / IH1)</name>
    <dbReference type="NCBI Taxonomy" id="647113"/>
    <lineage>
        <taxon>Archaea</taxon>
        <taxon>Methanobacteriati</taxon>
        <taxon>Methanobacteriota</taxon>
        <taxon>Methanomada group</taxon>
        <taxon>Methanococci</taxon>
        <taxon>Methanococcales</taxon>
        <taxon>Methanococcaceae</taxon>
        <taxon>Methanothermococcus</taxon>
    </lineage>
</organism>
<evidence type="ECO:0000256" key="1">
    <source>
        <dbReference type="ARBA" id="ARBA00001947"/>
    </source>
</evidence>
<dbReference type="GeneID" id="10772466"/>